<keyword evidence="17" id="KW-1185">Reference proteome</keyword>
<dbReference type="GO" id="GO:0005737">
    <property type="term" value="C:cytoplasm"/>
    <property type="evidence" value="ECO:0007669"/>
    <property type="project" value="InterPro"/>
</dbReference>
<dbReference type="InterPro" id="IPR051315">
    <property type="entry name" value="Bact_Chemotaxis_CheA"/>
</dbReference>
<dbReference type="SMART" id="SM00073">
    <property type="entry name" value="HPT"/>
    <property type="match status" value="1"/>
</dbReference>
<keyword evidence="8" id="KW-0418">Kinase</keyword>
<dbReference type="SUPFAM" id="SSF47384">
    <property type="entry name" value="Homodimeric domain of signal transducing histidine kinase"/>
    <property type="match status" value="1"/>
</dbReference>
<evidence type="ECO:0000256" key="2">
    <source>
        <dbReference type="ARBA" id="ARBA00012438"/>
    </source>
</evidence>
<evidence type="ECO:0000256" key="7">
    <source>
        <dbReference type="ARBA" id="ARBA00022741"/>
    </source>
</evidence>
<dbReference type="Gene3D" id="3.30.565.10">
    <property type="entry name" value="Histidine kinase-like ATPase, C-terminal domain"/>
    <property type="match status" value="1"/>
</dbReference>
<dbReference type="InterPro" id="IPR036061">
    <property type="entry name" value="CheW-like_dom_sf"/>
</dbReference>
<dbReference type="PROSITE" id="PS50894">
    <property type="entry name" value="HPT"/>
    <property type="match status" value="1"/>
</dbReference>
<dbReference type="Gene3D" id="1.20.120.160">
    <property type="entry name" value="HPT domain"/>
    <property type="match status" value="1"/>
</dbReference>
<dbReference type="SUPFAM" id="SSF50341">
    <property type="entry name" value="CheW-like"/>
    <property type="match status" value="1"/>
</dbReference>
<dbReference type="InterPro" id="IPR004358">
    <property type="entry name" value="Sig_transdc_His_kin-like_C"/>
</dbReference>
<feature type="domain" description="HPt" evidence="15">
    <location>
        <begin position="1"/>
        <end position="103"/>
    </location>
</feature>
<dbReference type="EC" id="2.7.13.3" evidence="2"/>
<evidence type="ECO:0000259" key="13">
    <source>
        <dbReference type="PROSITE" id="PS50109"/>
    </source>
</evidence>
<feature type="domain" description="CheW-like" evidence="14">
    <location>
        <begin position="584"/>
        <end position="716"/>
    </location>
</feature>
<dbReference type="InterPro" id="IPR037006">
    <property type="entry name" value="CheA-like_homodim_sf"/>
</dbReference>
<keyword evidence="5 12" id="KW-0597">Phosphoprotein</keyword>
<dbReference type="PANTHER" id="PTHR43395:SF10">
    <property type="entry name" value="CHEMOTAXIS PROTEIN CHEA"/>
    <property type="match status" value="1"/>
</dbReference>
<dbReference type="CDD" id="cd00731">
    <property type="entry name" value="CheA_reg"/>
    <property type="match status" value="1"/>
</dbReference>
<keyword evidence="9" id="KW-0067">ATP-binding</keyword>
<name>A0A191ZEN2_9GAMM</name>
<dbReference type="InterPro" id="IPR037257">
    <property type="entry name" value="T2SS_E_N_sf"/>
</dbReference>
<dbReference type="GO" id="GO:0000155">
    <property type="term" value="F:phosphorelay sensor kinase activity"/>
    <property type="evidence" value="ECO:0007669"/>
    <property type="project" value="InterPro"/>
</dbReference>
<dbReference type="SMART" id="SM00260">
    <property type="entry name" value="CheW"/>
    <property type="match status" value="1"/>
</dbReference>
<keyword evidence="6" id="KW-0808">Transferase</keyword>
<dbReference type="Gene3D" id="1.10.287.560">
    <property type="entry name" value="Histidine kinase CheA-like, homodimeric domain"/>
    <property type="match status" value="1"/>
</dbReference>
<dbReference type="Gene3D" id="2.30.30.40">
    <property type="entry name" value="SH3 Domains"/>
    <property type="match status" value="1"/>
</dbReference>
<dbReference type="Proteomes" id="UP000078596">
    <property type="component" value="Chromosome"/>
</dbReference>
<evidence type="ECO:0000256" key="9">
    <source>
        <dbReference type="ARBA" id="ARBA00022840"/>
    </source>
</evidence>
<comment type="catalytic activity">
    <reaction evidence="1">
        <text>ATP + protein L-histidine = ADP + protein N-phospho-L-histidine.</text>
        <dbReference type="EC" id="2.7.13.3"/>
    </reaction>
</comment>
<dbReference type="PANTHER" id="PTHR43395">
    <property type="entry name" value="SENSOR HISTIDINE KINASE CHEA"/>
    <property type="match status" value="1"/>
</dbReference>
<evidence type="ECO:0000256" key="4">
    <source>
        <dbReference type="ARBA" id="ARBA00022500"/>
    </source>
</evidence>
<dbReference type="Pfam" id="PF02518">
    <property type="entry name" value="HATPase_c"/>
    <property type="match status" value="1"/>
</dbReference>
<dbReference type="RefSeq" id="WP_066098241.1">
    <property type="nucleotide sequence ID" value="NZ_CP016027.1"/>
</dbReference>
<dbReference type="CDD" id="cd16916">
    <property type="entry name" value="HATPase_CheA-like"/>
    <property type="match status" value="1"/>
</dbReference>
<dbReference type="InterPro" id="IPR003594">
    <property type="entry name" value="HATPase_dom"/>
</dbReference>
<feature type="modified residue" description="Phosphohistidine" evidence="12">
    <location>
        <position position="46"/>
    </location>
</feature>
<dbReference type="Pfam" id="PF01584">
    <property type="entry name" value="CheW"/>
    <property type="match status" value="1"/>
</dbReference>
<evidence type="ECO:0000256" key="8">
    <source>
        <dbReference type="ARBA" id="ARBA00022777"/>
    </source>
</evidence>
<dbReference type="SUPFAM" id="SSF55874">
    <property type="entry name" value="ATPase domain of HSP90 chaperone/DNA topoisomerase II/histidine kinase"/>
    <property type="match status" value="1"/>
</dbReference>
<evidence type="ECO:0000256" key="11">
    <source>
        <dbReference type="ARBA" id="ARBA00035100"/>
    </source>
</evidence>
<dbReference type="PROSITE" id="PS50851">
    <property type="entry name" value="CHEW"/>
    <property type="match status" value="1"/>
</dbReference>
<dbReference type="InterPro" id="IPR036641">
    <property type="entry name" value="HPT_dom_sf"/>
</dbReference>
<organism evidence="16 17">
    <name type="scientific">Halothiobacillus diazotrophicus</name>
    <dbReference type="NCBI Taxonomy" id="1860122"/>
    <lineage>
        <taxon>Bacteria</taxon>
        <taxon>Pseudomonadati</taxon>
        <taxon>Pseudomonadota</taxon>
        <taxon>Gammaproteobacteria</taxon>
        <taxon>Chromatiales</taxon>
        <taxon>Halothiobacillaceae</taxon>
        <taxon>Halothiobacillus</taxon>
    </lineage>
</organism>
<dbReference type="EMBL" id="CP016027">
    <property type="protein sequence ID" value="ANJ66336.1"/>
    <property type="molecule type" value="Genomic_DNA"/>
</dbReference>
<dbReference type="CDD" id="cd00088">
    <property type="entry name" value="HPT"/>
    <property type="match status" value="1"/>
</dbReference>
<dbReference type="PROSITE" id="PS50109">
    <property type="entry name" value="HIS_KIN"/>
    <property type="match status" value="1"/>
</dbReference>
<dbReference type="GO" id="GO:0006935">
    <property type="term" value="P:chemotaxis"/>
    <property type="evidence" value="ECO:0007669"/>
    <property type="project" value="UniProtKB-KW"/>
</dbReference>
<evidence type="ECO:0000313" key="16">
    <source>
        <dbReference type="EMBL" id="ANJ66336.1"/>
    </source>
</evidence>
<keyword evidence="7" id="KW-0547">Nucleotide-binding</keyword>
<dbReference type="SMART" id="SM00387">
    <property type="entry name" value="HATPase_c"/>
    <property type="match status" value="1"/>
</dbReference>
<dbReference type="InterPro" id="IPR008207">
    <property type="entry name" value="Sig_transdc_His_kin_Hpt_dom"/>
</dbReference>
<sequence>MNLDDALKTFIIESYELLDQMEETLLDMEQSGADVESIHALFRAAHTIKGSAGLFGLNDIVQFTHVAESVLDRVRNAEIPLTPELAALLLEAGDHIRAMVDFTAEGEAIPAATLSTGQAIVVRLNGYLQAQSKDLSVSEPPVQKSGHTLHKLNDGPRLDTEHWHISLRFGPDVYRNGLDPAAFIRYLGTLGTVQGIFPILDKIPEASTMDPETCYLGFEIAYRSEADKEAIEGVFEFVREDCALRILPPHSKIAEYLALIHDLPEEDMRLGEILIECGTLTANELEQVLTRQGEIEAVPKKPIGEVLVEEQIVQPAVVDAALEKQRQVKDSKSGDTGMVRVDAGKLDQLINLVGELIIAGAGANLIAQRSGVDTLYEATTTMSRLVEEIRNSALNLRMVQIGATFSRFQRVVRDVSHELGKDIRLDITGGETELDKTVVEKIGDPLTHLVRNSMDHGIEPAEIRVARGKPAHGTLRLNAHHDSGGIVIEVSDDGGGLNRDKILAKAIDRGLVKPDNNLTDKEIFNLIFEPGFSTADKVNNLSGRGVGMDVVRKNITALRGTIELDSSPGQGMIVSIRLPLTLAIIDGFLIEVGEYSYVIPLEMVVECVELSERDRMALDERSYLNLRGEVLPLINLREHFSVRHAISRRSNIVVVQHADHKAGLVVDALLGEFQTVIKPLGKIFSGFRGVSGSTILGSGEVALILDVAELIQREIGKEQRRRLTSEVQ</sequence>
<dbReference type="Pfam" id="PF02895">
    <property type="entry name" value="H-kinase_dim"/>
    <property type="match status" value="1"/>
</dbReference>
<evidence type="ECO:0000256" key="12">
    <source>
        <dbReference type="PROSITE-ProRule" id="PRU00110"/>
    </source>
</evidence>
<comment type="function">
    <text evidence="11">Involved in the transmission of sensory signals from the chemoreceptors to the flagellar motors. CheA is autophosphorylated; it can transfer its phosphate group to either CheB or CheY.</text>
</comment>
<dbReference type="AlphaFoldDB" id="A0A191ZEN2"/>
<dbReference type="SMART" id="SM01231">
    <property type="entry name" value="H-kinase_dim"/>
    <property type="match status" value="1"/>
</dbReference>
<keyword evidence="10" id="KW-0902">Two-component regulatory system</keyword>
<evidence type="ECO:0000259" key="14">
    <source>
        <dbReference type="PROSITE" id="PS50851"/>
    </source>
</evidence>
<dbReference type="InterPro" id="IPR005467">
    <property type="entry name" value="His_kinase_dom"/>
</dbReference>
<dbReference type="OrthoDB" id="9803176at2"/>
<dbReference type="InterPro" id="IPR004105">
    <property type="entry name" value="CheA-like_dim"/>
</dbReference>
<feature type="domain" description="Histidine kinase" evidence="13">
    <location>
        <begin position="372"/>
        <end position="582"/>
    </location>
</feature>
<evidence type="ECO:0000256" key="5">
    <source>
        <dbReference type="ARBA" id="ARBA00022553"/>
    </source>
</evidence>
<dbReference type="PRINTS" id="PR00344">
    <property type="entry name" value="BCTRLSENSOR"/>
</dbReference>
<dbReference type="InterPro" id="IPR036890">
    <property type="entry name" value="HATPase_C_sf"/>
</dbReference>
<evidence type="ECO:0000256" key="3">
    <source>
        <dbReference type="ARBA" id="ARBA00021495"/>
    </source>
</evidence>
<dbReference type="KEGG" id="haz:A9404_02130"/>
<proteinExistence type="predicted"/>
<dbReference type="InterPro" id="IPR036097">
    <property type="entry name" value="HisK_dim/P_sf"/>
</dbReference>
<dbReference type="FunFam" id="3.30.565.10:FF:000016">
    <property type="entry name" value="Chemotaxis protein CheA, putative"/>
    <property type="match status" value="1"/>
</dbReference>
<dbReference type="SUPFAM" id="SSF47226">
    <property type="entry name" value="Histidine-containing phosphotransfer domain, HPT domain"/>
    <property type="match status" value="1"/>
</dbReference>
<dbReference type="GO" id="GO:0005524">
    <property type="term" value="F:ATP binding"/>
    <property type="evidence" value="ECO:0007669"/>
    <property type="project" value="UniProtKB-KW"/>
</dbReference>
<evidence type="ECO:0000259" key="15">
    <source>
        <dbReference type="PROSITE" id="PS50894"/>
    </source>
</evidence>
<evidence type="ECO:0000256" key="6">
    <source>
        <dbReference type="ARBA" id="ARBA00022679"/>
    </source>
</evidence>
<dbReference type="SUPFAM" id="SSF160246">
    <property type="entry name" value="EspE N-terminal domain-like"/>
    <property type="match status" value="1"/>
</dbReference>
<accession>A0A191ZEN2</accession>
<dbReference type="InterPro" id="IPR002545">
    <property type="entry name" value="CheW-lke_dom"/>
</dbReference>
<gene>
    <name evidence="16" type="ORF">A9404_02130</name>
</gene>
<reference evidence="16 17" key="1">
    <citation type="submission" date="2016-06" db="EMBL/GenBank/DDBJ databases">
        <title>Insight into the functional genes involving in sulfur oxidation in Pearl River water.</title>
        <authorList>
            <person name="Luo J."/>
            <person name="Tan X."/>
            <person name="Lin W."/>
        </authorList>
    </citation>
    <scope>NUCLEOTIDE SEQUENCE [LARGE SCALE GENOMIC DNA]</scope>
    <source>
        <strain evidence="16 17">LS2</strain>
    </source>
</reference>
<evidence type="ECO:0000256" key="10">
    <source>
        <dbReference type="ARBA" id="ARBA00023012"/>
    </source>
</evidence>
<evidence type="ECO:0000313" key="17">
    <source>
        <dbReference type="Proteomes" id="UP000078596"/>
    </source>
</evidence>
<evidence type="ECO:0000256" key="1">
    <source>
        <dbReference type="ARBA" id="ARBA00000085"/>
    </source>
</evidence>
<dbReference type="STRING" id="1860122.A9404_02130"/>
<protein>
    <recommendedName>
        <fullName evidence="3">Chemotaxis protein CheA</fullName>
        <ecNumber evidence="2">2.7.13.3</ecNumber>
    </recommendedName>
</protein>
<dbReference type="Pfam" id="PF01627">
    <property type="entry name" value="Hpt"/>
    <property type="match status" value="1"/>
</dbReference>
<keyword evidence="4" id="KW-0145">Chemotaxis</keyword>